<evidence type="ECO:0000256" key="2">
    <source>
        <dbReference type="ARBA" id="ARBA00012180"/>
    </source>
</evidence>
<evidence type="ECO:0000256" key="7">
    <source>
        <dbReference type="ARBA" id="ARBA00023268"/>
    </source>
</evidence>
<dbReference type="FunFam" id="3.30.420.10:FF:000063">
    <property type="entry name" value="Retrovirus-related Pol polyprotein from transposon 297-like Protein"/>
    <property type="match status" value="1"/>
</dbReference>
<dbReference type="Gene3D" id="1.10.340.70">
    <property type="match status" value="1"/>
</dbReference>
<evidence type="ECO:0000256" key="5">
    <source>
        <dbReference type="ARBA" id="ARBA00022722"/>
    </source>
</evidence>
<keyword evidence="7" id="KW-0511">Multifunctional enzyme</keyword>
<evidence type="ECO:0000256" key="3">
    <source>
        <dbReference type="ARBA" id="ARBA00022679"/>
    </source>
</evidence>
<dbReference type="PROSITE" id="PS50994">
    <property type="entry name" value="INTEGRASE"/>
    <property type="match status" value="1"/>
</dbReference>
<organism evidence="12 13">
    <name type="scientific">Oryzias latipes</name>
    <name type="common">Japanese rice fish</name>
    <name type="synonym">Japanese killifish</name>
    <dbReference type="NCBI Taxonomy" id="8090"/>
    <lineage>
        <taxon>Eukaryota</taxon>
        <taxon>Metazoa</taxon>
        <taxon>Chordata</taxon>
        <taxon>Craniata</taxon>
        <taxon>Vertebrata</taxon>
        <taxon>Euteleostomi</taxon>
        <taxon>Actinopterygii</taxon>
        <taxon>Neopterygii</taxon>
        <taxon>Teleostei</taxon>
        <taxon>Neoteleostei</taxon>
        <taxon>Acanthomorphata</taxon>
        <taxon>Ovalentaria</taxon>
        <taxon>Atherinomorphae</taxon>
        <taxon>Beloniformes</taxon>
        <taxon>Adrianichthyidae</taxon>
        <taxon>Oryziinae</taxon>
        <taxon>Oryzias</taxon>
    </lineage>
</organism>
<dbReference type="InterPro" id="IPR000477">
    <property type="entry name" value="RT_dom"/>
</dbReference>
<dbReference type="InterPro" id="IPR001584">
    <property type="entry name" value="Integrase_cat-core"/>
</dbReference>
<keyword evidence="3" id="KW-0808">Transferase</keyword>
<accession>A0A3P9LRP5</accession>
<dbReference type="InterPro" id="IPR050951">
    <property type="entry name" value="Retrovirus_Pol_polyprotein"/>
</dbReference>
<dbReference type="SUPFAM" id="SSF53098">
    <property type="entry name" value="Ribonuclease H-like"/>
    <property type="match status" value="1"/>
</dbReference>
<dbReference type="PANTHER" id="PTHR37984">
    <property type="entry name" value="PROTEIN CBG26694"/>
    <property type="match status" value="1"/>
</dbReference>
<dbReference type="InterPro" id="IPR041577">
    <property type="entry name" value="RT_RNaseH_2"/>
</dbReference>
<dbReference type="Gene3D" id="2.40.70.10">
    <property type="entry name" value="Acid Proteases"/>
    <property type="match status" value="1"/>
</dbReference>
<dbReference type="InterPro" id="IPR043128">
    <property type="entry name" value="Rev_trsase/Diguanyl_cyclase"/>
</dbReference>
<keyword evidence="5" id="KW-0540">Nuclease</keyword>
<feature type="domain" description="Reverse transcriptase" evidence="10">
    <location>
        <begin position="189"/>
        <end position="366"/>
    </location>
</feature>
<dbReference type="Proteomes" id="UP000265180">
    <property type="component" value="Chromosome 10"/>
</dbReference>
<dbReference type="SUPFAM" id="SSF50630">
    <property type="entry name" value="Acid proteases"/>
    <property type="match status" value="1"/>
</dbReference>
<evidence type="ECO:0000259" key="10">
    <source>
        <dbReference type="PROSITE" id="PS50878"/>
    </source>
</evidence>
<sequence length="1024" mass="116608">MNKKIIHSRKIMSRKGINGVAPLMINGTEVTMRLDTGAKANLINMADINAMQNRPEIKRKSSGLKDYNGQPIKCLGTCRLSVSVKGKVHHLFFFVVNEGRESLLGDKACEELGLVKRIYRIIPTTSPVKDSVEAIVQKFSDVFKGFGVLPFTYKIQLKDDAQPVVHAARRVPAPLKEGLKKELDRMIRLGVIKKVNEPTDWVNSMVITKKKNGELRICLDPKDLNESIKREHYQIPTREEIISEMSGAKYFTKLDASQGFWQLKLDESSTKYCTFNTPFGPHCFLRLPFGIKLAPEIFHRAMEQIIENLEGVRVYIDDIIIWGSSAEEHNERLCRVMDRIQRYGLKLNKNKCEFGVEEILFLGDKLSASGVQPDQDKIQAIQNMPKPTDKTGVLRIMGMVNFIGKFIPNLTSRTSCMRELLHKEREFKWTVRHEREWQQLKNTLTTAPVLSFYDHTKKIKLSTDASKDGIGAVLLQAEGEHWKPVAYASRAMTKAECRYAQIEKECLGLAYGLERFHNYVYGLPSFTAETDHRPLVSIIKKNLNEMSPRIQRLMMKMQRYDFDLIYTPGKNLILADALSRAPAGKSVSATEEDIQCHVNMVSAALPVSDTKSRQIAEATAEDVQLQHVMRNMDEGWPVGASPQFYHVRGELSVVDGLLLKRGRIVIPQALRMDMLHRIHEGHLGIEKCKRRARESVFWPGINKDIETFISKCETCQKHRSKQSKEPMVVSELPVAPWHKVGMDLFHLRGKDYLVVIDYYSNFPEMALLTNSSSNCVITHAKSIFARHGIPHIVISDNGPCFNSKEWQQFAEQYDFKHITSSPHYPQSNGQAEKGVHILKQLLKKAADSNSDPYLALLSYRASPLQSGLSPAELLMKRKLRTTLPNHLSGTSKENNTARIEHKLRQQKMRQKSFYDRTTKHLPPLTTNNTVRIEDADGWSTRATVLKEVTPRSYTVKTNDGQILRRNRRSLLKTPQESVGELSVTCDEPQVIPTPVMDNDTDAHTPTPELRRSSREIRKPDRLNL</sequence>
<evidence type="ECO:0000256" key="4">
    <source>
        <dbReference type="ARBA" id="ARBA00022695"/>
    </source>
</evidence>
<dbReference type="Pfam" id="PF00665">
    <property type="entry name" value="rve"/>
    <property type="match status" value="1"/>
</dbReference>
<dbReference type="CDD" id="cd01647">
    <property type="entry name" value="RT_LTR"/>
    <property type="match status" value="1"/>
</dbReference>
<dbReference type="Pfam" id="PF17921">
    <property type="entry name" value="Integrase_H2C2"/>
    <property type="match status" value="1"/>
</dbReference>
<keyword evidence="6" id="KW-0378">Hydrolase</keyword>
<dbReference type="Pfam" id="PF00078">
    <property type="entry name" value="RVT_1"/>
    <property type="match status" value="1"/>
</dbReference>
<dbReference type="GO" id="GO:0016779">
    <property type="term" value="F:nucleotidyltransferase activity"/>
    <property type="evidence" value="ECO:0007669"/>
    <property type="project" value="UniProtKB-KW"/>
</dbReference>
<evidence type="ECO:0000256" key="1">
    <source>
        <dbReference type="ARBA" id="ARBA00010879"/>
    </source>
</evidence>
<dbReference type="Pfam" id="PF13975">
    <property type="entry name" value="gag-asp_proteas"/>
    <property type="match status" value="1"/>
</dbReference>
<dbReference type="InterPro" id="IPR043502">
    <property type="entry name" value="DNA/RNA_pol_sf"/>
</dbReference>
<evidence type="ECO:0000313" key="12">
    <source>
        <dbReference type="Ensembl" id="ENSORLP00020023297.1"/>
    </source>
</evidence>
<feature type="compositionally biased region" description="Basic and acidic residues" evidence="9">
    <location>
        <begin position="1008"/>
        <end position="1024"/>
    </location>
</feature>
<dbReference type="InterPro" id="IPR041588">
    <property type="entry name" value="Integrase_H2C2"/>
</dbReference>
<dbReference type="AlphaFoldDB" id="A0A3P9LRP5"/>
<dbReference type="PANTHER" id="PTHR37984:SF5">
    <property type="entry name" value="PROTEIN NYNRIN-LIKE"/>
    <property type="match status" value="1"/>
</dbReference>
<dbReference type="Ensembl" id="ENSORLT00020009925.1">
    <property type="protein sequence ID" value="ENSORLP00020023297.1"/>
    <property type="gene ID" value="ENSORLG00020004022.1"/>
</dbReference>
<dbReference type="CDD" id="cd09274">
    <property type="entry name" value="RNase_HI_RT_Ty3"/>
    <property type="match status" value="1"/>
</dbReference>
<dbReference type="FunFam" id="3.10.10.10:FF:000003">
    <property type="entry name" value="Retrovirus-related Pol polyprotein from transposon 297-like Protein"/>
    <property type="match status" value="1"/>
</dbReference>
<dbReference type="FunFam" id="3.10.20.370:FF:000001">
    <property type="entry name" value="Retrovirus-related Pol polyprotein from transposon 17.6-like protein"/>
    <property type="match status" value="1"/>
</dbReference>
<dbReference type="FunFam" id="1.10.340.70:FF:000003">
    <property type="entry name" value="Protein CBG25708"/>
    <property type="match status" value="1"/>
</dbReference>
<protein>
    <recommendedName>
        <fullName evidence="8">Gypsy retrotransposon integrase-like protein 1</fullName>
        <ecNumber evidence="2">3.1.26.4</ecNumber>
    </recommendedName>
</protein>
<comment type="similarity">
    <text evidence="1">Belongs to the beta type-B retroviral polymerase family. HERV class-II K(HML-2) pol subfamily.</text>
</comment>
<keyword evidence="6" id="KW-0255">Endonuclease</keyword>
<reference evidence="12" key="3">
    <citation type="submission" date="2025-08" db="UniProtKB">
        <authorList>
            <consortium name="Ensembl"/>
        </authorList>
    </citation>
    <scope>IDENTIFICATION</scope>
    <source>
        <strain evidence="12">HNI</strain>
    </source>
</reference>
<evidence type="ECO:0000256" key="9">
    <source>
        <dbReference type="SAM" id="MobiDB-lite"/>
    </source>
</evidence>
<feature type="domain" description="Integrase catalytic" evidence="11">
    <location>
        <begin position="732"/>
        <end position="900"/>
    </location>
</feature>
<dbReference type="SUPFAM" id="SSF56672">
    <property type="entry name" value="DNA/RNA polymerases"/>
    <property type="match status" value="1"/>
</dbReference>
<name>A0A3P9LRP5_ORYLA</name>
<dbReference type="PROSITE" id="PS50878">
    <property type="entry name" value="RT_POL"/>
    <property type="match status" value="1"/>
</dbReference>
<dbReference type="EC" id="3.1.26.4" evidence="2"/>
<dbReference type="Gene3D" id="3.30.420.10">
    <property type="entry name" value="Ribonuclease H-like superfamily/Ribonuclease H"/>
    <property type="match status" value="1"/>
</dbReference>
<dbReference type="InterPro" id="IPR012337">
    <property type="entry name" value="RNaseH-like_sf"/>
</dbReference>
<dbReference type="GO" id="GO:0003676">
    <property type="term" value="F:nucleic acid binding"/>
    <property type="evidence" value="ECO:0007669"/>
    <property type="project" value="InterPro"/>
</dbReference>
<reference evidence="12" key="4">
    <citation type="submission" date="2025-09" db="UniProtKB">
        <authorList>
            <consortium name="Ensembl"/>
        </authorList>
    </citation>
    <scope>IDENTIFICATION</scope>
    <source>
        <strain evidence="12">HNI</strain>
    </source>
</reference>
<keyword evidence="4" id="KW-0548">Nucleotidyltransferase</keyword>
<feature type="region of interest" description="Disordered" evidence="9">
    <location>
        <begin position="986"/>
        <end position="1024"/>
    </location>
</feature>
<dbReference type="Pfam" id="PF17919">
    <property type="entry name" value="RT_RNaseH_2"/>
    <property type="match status" value="1"/>
</dbReference>
<dbReference type="GO" id="GO:0004523">
    <property type="term" value="F:RNA-DNA hybrid ribonuclease activity"/>
    <property type="evidence" value="ECO:0007669"/>
    <property type="project" value="UniProtKB-EC"/>
</dbReference>
<dbReference type="InterPro" id="IPR021109">
    <property type="entry name" value="Peptidase_aspartic_dom_sf"/>
</dbReference>
<dbReference type="InterPro" id="IPR036397">
    <property type="entry name" value="RNaseH_sf"/>
</dbReference>
<dbReference type="FunFam" id="3.30.70.270:FF:000026">
    <property type="entry name" value="Transposon Ty3-G Gag-Pol polyprotein"/>
    <property type="match status" value="1"/>
</dbReference>
<dbReference type="Gene3D" id="3.10.10.10">
    <property type="entry name" value="HIV Type 1 Reverse Transcriptase, subunit A, domain 1"/>
    <property type="match status" value="1"/>
</dbReference>
<evidence type="ECO:0000256" key="6">
    <source>
        <dbReference type="ARBA" id="ARBA00022759"/>
    </source>
</evidence>
<evidence type="ECO:0000259" key="11">
    <source>
        <dbReference type="PROSITE" id="PS50994"/>
    </source>
</evidence>
<reference key="1">
    <citation type="journal article" date="2007" name="Nature">
        <title>The medaka draft genome and insights into vertebrate genome evolution.</title>
        <authorList>
            <person name="Kasahara M."/>
            <person name="Naruse K."/>
            <person name="Sasaki S."/>
            <person name="Nakatani Y."/>
            <person name="Qu W."/>
            <person name="Ahsan B."/>
            <person name="Yamada T."/>
            <person name="Nagayasu Y."/>
            <person name="Doi K."/>
            <person name="Kasai Y."/>
            <person name="Jindo T."/>
            <person name="Kobayashi D."/>
            <person name="Shimada A."/>
            <person name="Toyoda A."/>
            <person name="Kuroki Y."/>
            <person name="Fujiyama A."/>
            <person name="Sasaki T."/>
            <person name="Shimizu A."/>
            <person name="Asakawa S."/>
            <person name="Shimizu N."/>
            <person name="Hashimoto S."/>
            <person name="Yang J."/>
            <person name="Lee Y."/>
            <person name="Matsushima K."/>
            <person name="Sugano S."/>
            <person name="Sakaizumi M."/>
            <person name="Narita T."/>
            <person name="Ohishi K."/>
            <person name="Haga S."/>
            <person name="Ohta F."/>
            <person name="Nomoto H."/>
            <person name="Nogata K."/>
            <person name="Morishita T."/>
            <person name="Endo T."/>
            <person name="Shin-I T."/>
            <person name="Takeda H."/>
            <person name="Morishita S."/>
            <person name="Kohara Y."/>
        </authorList>
    </citation>
    <scope>NUCLEOTIDE SEQUENCE [LARGE SCALE GENOMIC DNA]</scope>
    <source>
        <strain>Hd-rR</strain>
    </source>
</reference>
<evidence type="ECO:0000256" key="8">
    <source>
        <dbReference type="ARBA" id="ARBA00039658"/>
    </source>
</evidence>
<dbReference type="Gene3D" id="3.30.70.270">
    <property type="match status" value="2"/>
</dbReference>
<proteinExistence type="inferred from homology"/>
<evidence type="ECO:0000313" key="13">
    <source>
        <dbReference type="Proteomes" id="UP000265180"/>
    </source>
</evidence>
<dbReference type="GO" id="GO:0015074">
    <property type="term" value="P:DNA integration"/>
    <property type="evidence" value="ECO:0007669"/>
    <property type="project" value="InterPro"/>
</dbReference>
<reference evidence="12 13" key="2">
    <citation type="submission" date="2017-04" db="EMBL/GenBank/DDBJ databases">
        <title>CpG methylation of centromeres and impact of large insertions on vertebrate speciation.</title>
        <authorList>
            <person name="Ichikawa K."/>
            <person name="Yoshimura J."/>
            <person name="Morishita S."/>
        </authorList>
    </citation>
    <scope>NUCLEOTIDE SEQUENCE</scope>
    <source>
        <strain evidence="12 13">HNI</strain>
    </source>
</reference>